<dbReference type="InterPro" id="IPR014718">
    <property type="entry name" value="GH-type_carb-bd"/>
</dbReference>
<dbReference type="CDD" id="cd09020">
    <property type="entry name" value="D-hex-6-P-epi_like"/>
    <property type="match status" value="1"/>
</dbReference>
<dbReference type="Gene3D" id="2.70.98.10">
    <property type="match status" value="1"/>
</dbReference>
<dbReference type="GO" id="GO:0005975">
    <property type="term" value="P:carbohydrate metabolic process"/>
    <property type="evidence" value="ECO:0007669"/>
    <property type="project" value="InterPro"/>
</dbReference>
<keyword evidence="6" id="KW-1185">Reference proteome</keyword>
<evidence type="ECO:0000256" key="3">
    <source>
        <dbReference type="ARBA" id="ARBA00012083"/>
    </source>
</evidence>
<evidence type="ECO:0000313" key="5">
    <source>
        <dbReference type="EMBL" id="GFZ19057.1"/>
    </source>
</evidence>
<organism evidence="5 6">
    <name type="scientific">Actinidia rufa</name>
    <dbReference type="NCBI Taxonomy" id="165716"/>
    <lineage>
        <taxon>Eukaryota</taxon>
        <taxon>Viridiplantae</taxon>
        <taxon>Streptophyta</taxon>
        <taxon>Embryophyta</taxon>
        <taxon>Tracheophyta</taxon>
        <taxon>Spermatophyta</taxon>
        <taxon>Magnoliopsida</taxon>
        <taxon>eudicotyledons</taxon>
        <taxon>Gunneridae</taxon>
        <taxon>Pentapetalae</taxon>
        <taxon>asterids</taxon>
        <taxon>Ericales</taxon>
        <taxon>Actinidiaceae</taxon>
        <taxon>Actinidia</taxon>
    </lineage>
</organism>
<dbReference type="AlphaFoldDB" id="A0A7J0H7H6"/>
<dbReference type="GO" id="GO:0030246">
    <property type="term" value="F:carbohydrate binding"/>
    <property type="evidence" value="ECO:0007669"/>
    <property type="project" value="InterPro"/>
</dbReference>
<dbReference type="InterPro" id="IPR011013">
    <property type="entry name" value="Gal_mutarotase_sf_dom"/>
</dbReference>
<comment type="catalytic activity">
    <reaction evidence="1">
        <text>alpha-D-glucose 6-phosphate = beta-D-glucose 6-phosphate</text>
        <dbReference type="Rhea" id="RHEA:16249"/>
        <dbReference type="ChEBI" id="CHEBI:58225"/>
        <dbReference type="ChEBI" id="CHEBI:58247"/>
        <dbReference type="EC" id="5.1.3.15"/>
    </reaction>
</comment>
<dbReference type="PANTHER" id="PTHR11122:SF33">
    <property type="entry name" value="GLUCOSE-6-PHOSPHATE 1-EPIMERASE"/>
    <property type="match status" value="1"/>
</dbReference>
<dbReference type="InterPro" id="IPR025532">
    <property type="entry name" value="G6P_1-epimerase"/>
</dbReference>
<dbReference type="EMBL" id="BJWL01000027">
    <property type="protein sequence ID" value="GFZ19057.1"/>
    <property type="molecule type" value="Genomic_DNA"/>
</dbReference>
<evidence type="ECO:0000256" key="1">
    <source>
        <dbReference type="ARBA" id="ARBA00001096"/>
    </source>
</evidence>
<accession>A0A7J0H7H6</accession>
<sequence>MKFDEVGVGHVCRRQRKSMIEGDKSPHPWLTRVRPLLSIVLHNKSSRVSVKASLIHPHFEYNSTSADPTNISQPKTILPNSSSGNLAPAFGSMGICGKRDGRSIAQLHSQIVKTGRSGDTFFVSKLSNLYAKYAPIEVARKVLLYGGQVVSWKNERREELLFMGSKAIRKPPKAIRGGIPICFPQFANFGSLEHHGFARNRLWSLDSSPSPLPPANQQSSVDLILQVYRRGSPKFELRLRISLSAGKLTLIPRVRNTDNKAFSFTFALRNYLSVSDISEVRVEGLETLDYFDNLLHRERYTEQADAITFDGEIDRVYLSTPTKIAIIDHEKKRTFVMRKEGMRDAVVWNPWDKKAKALSDLGDEDYKTMLCVDSAAVETPIGLKPFEEVEGPSRALCCIFKLF</sequence>
<dbReference type="PANTHER" id="PTHR11122">
    <property type="entry name" value="APOSPORY-ASSOCIATED PROTEIN C-RELATED"/>
    <property type="match status" value="1"/>
</dbReference>
<evidence type="ECO:0000256" key="4">
    <source>
        <dbReference type="ARBA" id="ARBA00023235"/>
    </source>
</evidence>
<dbReference type="SUPFAM" id="SSF74650">
    <property type="entry name" value="Galactose mutarotase-like"/>
    <property type="match status" value="1"/>
</dbReference>
<comment type="caution">
    <text evidence="5">The sequence shown here is derived from an EMBL/GenBank/DDBJ whole genome shotgun (WGS) entry which is preliminary data.</text>
</comment>
<dbReference type="OrthoDB" id="1659429at2759"/>
<dbReference type="GO" id="GO:0005737">
    <property type="term" value="C:cytoplasm"/>
    <property type="evidence" value="ECO:0007669"/>
    <property type="project" value="TreeGrafter"/>
</dbReference>
<dbReference type="Pfam" id="PF01263">
    <property type="entry name" value="Aldose_epim"/>
    <property type="match status" value="1"/>
</dbReference>
<protein>
    <recommendedName>
        <fullName evidence="3">glucose-6-phosphate 1-epimerase</fullName>
        <ecNumber evidence="3">5.1.3.15</ecNumber>
    </recommendedName>
</protein>
<dbReference type="EC" id="5.1.3.15" evidence="3"/>
<evidence type="ECO:0000256" key="2">
    <source>
        <dbReference type="ARBA" id="ARBA00005866"/>
    </source>
</evidence>
<keyword evidence="4" id="KW-0413">Isomerase</keyword>
<dbReference type="Proteomes" id="UP000585474">
    <property type="component" value="Unassembled WGS sequence"/>
</dbReference>
<evidence type="ECO:0000313" key="6">
    <source>
        <dbReference type="Proteomes" id="UP000585474"/>
    </source>
</evidence>
<name>A0A7J0H7H6_9ERIC</name>
<comment type="similarity">
    <text evidence="2">Belongs to the glucose-6-phosphate 1-epimerase family.</text>
</comment>
<proteinExistence type="inferred from homology"/>
<gene>
    <name evidence="5" type="ORF">Acr_27g0007960</name>
</gene>
<dbReference type="InterPro" id="IPR008183">
    <property type="entry name" value="Aldose_1/G6P_1-epimerase"/>
</dbReference>
<reference evidence="5 6" key="1">
    <citation type="submission" date="2019-07" db="EMBL/GenBank/DDBJ databases">
        <title>De Novo Assembly of kiwifruit Actinidia rufa.</title>
        <authorList>
            <person name="Sugita-Konishi S."/>
            <person name="Sato K."/>
            <person name="Mori E."/>
            <person name="Abe Y."/>
            <person name="Kisaki G."/>
            <person name="Hamano K."/>
            <person name="Suezawa K."/>
            <person name="Otani M."/>
            <person name="Fukuda T."/>
            <person name="Manabe T."/>
            <person name="Gomi K."/>
            <person name="Tabuchi M."/>
            <person name="Akimitsu K."/>
            <person name="Kataoka I."/>
        </authorList>
    </citation>
    <scope>NUCLEOTIDE SEQUENCE [LARGE SCALE GENOMIC DNA]</scope>
    <source>
        <strain evidence="6">cv. Fuchu</strain>
    </source>
</reference>
<dbReference type="GO" id="GO:0047938">
    <property type="term" value="F:glucose-6-phosphate 1-epimerase activity"/>
    <property type="evidence" value="ECO:0007669"/>
    <property type="project" value="UniProtKB-EC"/>
</dbReference>